<dbReference type="SUPFAM" id="SSF82153">
    <property type="entry name" value="FAS1 domain"/>
    <property type="match status" value="1"/>
</dbReference>
<dbReference type="InterPro" id="IPR036378">
    <property type="entry name" value="FAS1_dom_sf"/>
</dbReference>
<dbReference type="AlphaFoldDB" id="A0AAV9F8J2"/>
<dbReference type="PROSITE" id="PS50213">
    <property type="entry name" value="FAS1"/>
    <property type="match status" value="1"/>
</dbReference>
<evidence type="ECO:0000259" key="4">
    <source>
        <dbReference type="PROSITE" id="PS50213"/>
    </source>
</evidence>
<evidence type="ECO:0000256" key="1">
    <source>
        <dbReference type="ARBA" id="ARBA00007843"/>
    </source>
</evidence>
<organism evidence="5 6">
    <name type="scientific">Acorus calamus</name>
    <name type="common">Sweet flag</name>
    <dbReference type="NCBI Taxonomy" id="4465"/>
    <lineage>
        <taxon>Eukaryota</taxon>
        <taxon>Viridiplantae</taxon>
        <taxon>Streptophyta</taxon>
        <taxon>Embryophyta</taxon>
        <taxon>Tracheophyta</taxon>
        <taxon>Spermatophyta</taxon>
        <taxon>Magnoliopsida</taxon>
        <taxon>Liliopsida</taxon>
        <taxon>Acoraceae</taxon>
        <taxon>Acorus</taxon>
    </lineage>
</organism>
<feature type="signal peptide" evidence="3">
    <location>
        <begin position="1"/>
        <end position="23"/>
    </location>
</feature>
<evidence type="ECO:0000256" key="2">
    <source>
        <dbReference type="SAM" id="MobiDB-lite"/>
    </source>
</evidence>
<comment type="similarity">
    <text evidence="1">Belongs to the fasciclin-like AGP family.</text>
</comment>
<feature type="region of interest" description="Disordered" evidence="2">
    <location>
        <begin position="188"/>
        <end position="218"/>
    </location>
</feature>
<feature type="compositionally biased region" description="Polar residues" evidence="2">
    <location>
        <begin position="193"/>
        <end position="210"/>
    </location>
</feature>
<keyword evidence="3" id="KW-0732">Signal</keyword>
<gene>
    <name evidence="5" type="ORF">QJS10_CPA03g02396</name>
</gene>
<dbReference type="PANTHER" id="PTHR33985">
    <property type="entry name" value="OS02G0491300 PROTEIN-RELATED"/>
    <property type="match status" value="1"/>
</dbReference>
<dbReference type="EMBL" id="JAUJYO010000003">
    <property type="protein sequence ID" value="KAK1321872.1"/>
    <property type="molecule type" value="Genomic_DNA"/>
</dbReference>
<reference evidence="5" key="1">
    <citation type="journal article" date="2023" name="Nat. Commun.">
        <title>Diploid and tetraploid genomes of Acorus and the evolution of monocots.</title>
        <authorList>
            <person name="Ma L."/>
            <person name="Liu K.W."/>
            <person name="Li Z."/>
            <person name="Hsiao Y.Y."/>
            <person name="Qi Y."/>
            <person name="Fu T."/>
            <person name="Tang G.D."/>
            <person name="Zhang D."/>
            <person name="Sun W.H."/>
            <person name="Liu D.K."/>
            <person name="Li Y."/>
            <person name="Chen G.Z."/>
            <person name="Liu X.D."/>
            <person name="Liao X.Y."/>
            <person name="Jiang Y.T."/>
            <person name="Yu X."/>
            <person name="Hao Y."/>
            <person name="Huang J."/>
            <person name="Zhao X.W."/>
            <person name="Ke S."/>
            <person name="Chen Y.Y."/>
            <person name="Wu W.L."/>
            <person name="Hsu J.L."/>
            <person name="Lin Y.F."/>
            <person name="Huang M.D."/>
            <person name="Li C.Y."/>
            <person name="Huang L."/>
            <person name="Wang Z.W."/>
            <person name="Zhao X."/>
            <person name="Zhong W.Y."/>
            <person name="Peng D.H."/>
            <person name="Ahmad S."/>
            <person name="Lan S."/>
            <person name="Zhang J.S."/>
            <person name="Tsai W.C."/>
            <person name="Van de Peer Y."/>
            <person name="Liu Z.J."/>
        </authorList>
    </citation>
    <scope>NUCLEOTIDE SEQUENCE</scope>
    <source>
        <strain evidence="5">CP</strain>
    </source>
</reference>
<reference evidence="5" key="2">
    <citation type="submission" date="2023-06" db="EMBL/GenBank/DDBJ databases">
        <authorList>
            <person name="Ma L."/>
            <person name="Liu K.-W."/>
            <person name="Li Z."/>
            <person name="Hsiao Y.-Y."/>
            <person name="Qi Y."/>
            <person name="Fu T."/>
            <person name="Tang G."/>
            <person name="Zhang D."/>
            <person name="Sun W.-H."/>
            <person name="Liu D.-K."/>
            <person name="Li Y."/>
            <person name="Chen G.-Z."/>
            <person name="Liu X.-D."/>
            <person name="Liao X.-Y."/>
            <person name="Jiang Y.-T."/>
            <person name="Yu X."/>
            <person name="Hao Y."/>
            <person name="Huang J."/>
            <person name="Zhao X.-W."/>
            <person name="Ke S."/>
            <person name="Chen Y.-Y."/>
            <person name="Wu W.-L."/>
            <person name="Hsu J.-L."/>
            <person name="Lin Y.-F."/>
            <person name="Huang M.-D."/>
            <person name="Li C.-Y."/>
            <person name="Huang L."/>
            <person name="Wang Z.-W."/>
            <person name="Zhao X."/>
            <person name="Zhong W.-Y."/>
            <person name="Peng D.-H."/>
            <person name="Ahmad S."/>
            <person name="Lan S."/>
            <person name="Zhang J.-S."/>
            <person name="Tsai W.-C."/>
            <person name="Van De Peer Y."/>
            <person name="Liu Z.-J."/>
        </authorList>
    </citation>
    <scope>NUCLEOTIDE SEQUENCE</scope>
    <source>
        <strain evidence="5">CP</strain>
        <tissue evidence="5">Leaves</tissue>
    </source>
</reference>
<sequence>MQTLPHLLLLLLLLISSIPTTTPQPPPNATDPPSPPPPSPSPPPLLLILNILDALFGVGQYGRLPTTFLGINLTHLPPSATLFIPANHSLEDLSRLAELDDSFLPYHVAPLSLSLISLRRIGIGQRIPTLLDNRSLLITNDSDSNFSIDGRRLVRPDVLSGGRLSMHVVEAVLDYAKYGRPSEAEAEAAGVSQGVSRPSTAVVAGSSQSQDQERRERSCGMEERTAAYALVFIFVTCGMMWNGDLGWFSLFLNLFILVVTH</sequence>
<proteinExistence type="inferred from homology"/>
<feature type="compositionally biased region" description="Pro residues" evidence="2">
    <location>
        <begin position="22"/>
        <end position="42"/>
    </location>
</feature>
<dbReference type="Proteomes" id="UP001180020">
    <property type="component" value="Unassembled WGS sequence"/>
</dbReference>
<dbReference type="SMART" id="SM00554">
    <property type="entry name" value="FAS1"/>
    <property type="match status" value="1"/>
</dbReference>
<protein>
    <recommendedName>
        <fullName evidence="4">FAS1 domain-containing protein</fullName>
    </recommendedName>
</protein>
<feature type="region of interest" description="Disordered" evidence="2">
    <location>
        <begin position="21"/>
        <end position="42"/>
    </location>
</feature>
<comment type="caution">
    <text evidence="5">The sequence shown here is derived from an EMBL/GenBank/DDBJ whole genome shotgun (WGS) entry which is preliminary data.</text>
</comment>
<feature type="domain" description="FAS1" evidence="4">
    <location>
        <begin position="48"/>
        <end position="173"/>
    </location>
</feature>
<keyword evidence="6" id="KW-1185">Reference proteome</keyword>
<evidence type="ECO:0000313" key="5">
    <source>
        <dbReference type="EMBL" id="KAK1321872.1"/>
    </source>
</evidence>
<name>A0AAV9F8J2_ACOCL</name>
<evidence type="ECO:0000256" key="3">
    <source>
        <dbReference type="SAM" id="SignalP"/>
    </source>
</evidence>
<dbReference type="InterPro" id="IPR052806">
    <property type="entry name" value="Fasciclin-like_AGP"/>
</dbReference>
<accession>A0AAV9F8J2</accession>
<dbReference type="InterPro" id="IPR000782">
    <property type="entry name" value="FAS1_domain"/>
</dbReference>
<feature type="chain" id="PRO_5043518987" description="FAS1 domain-containing protein" evidence="3">
    <location>
        <begin position="24"/>
        <end position="261"/>
    </location>
</feature>
<dbReference type="PANTHER" id="PTHR33985:SF5">
    <property type="entry name" value="FASCICLIN-LIKE ARABINOGALACTAN FAMILY PROTEIN"/>
    <property type="match status" value="1"/>
</dbReference>
<evidence type="ECO:0000313" key="6">
    <source>
        <dbReference type="Proteomes" id="UP001180020"/>
    </source>
</evidence>